<dbReference type="RefSeq" id="WP_203167003.1">
    <property type="nucleotide sequence ID" value="NZ_JAEVLS010000002.1"/>
</dbReference>
<keyword evidence="12" id="KW-1185">Reference proteome</keyword>
<dbReference type="InterPro" id="IPR003594">
    <property type="entry name" value="HATPase_dom"/>
</dbReference>
<dbReference type="InterPro" id="IPR003661">
    <property type="entry name" value="HisK_dim/P_dom"/>
</dbReference>
<dbReference type="Gene3D" id="3.30.565.10">
    <property type="entry name" value="Histidine kinase-like ATPase, C-terminal domain"/>
    <property type="match status" value="1"/>
</dbReference>
<dbReference type="CDD" id="cd00082">
    <property type="entry name" value="HisKA"/>
    <property type="match status" value="1"/>
</dbReference>
<dbReference type="InterPro" id="IPR004358">
    <property type="entry name" value="Sig_transdc_His_kin-like_C"/>
</dbReference>
<dbReference type="SMART" id="SM00448">
    <property type="entry name" value="REC"/>
    <property type="match status" value="1"/>
</dbReference>
<dbReference type="PROSITE" id="PS50109">
    <property type="entry name" value="HIS_KIN"/>
    <property type="match status" value="1"/>
</dbReference>
<dbReference type="Gene3D" id="3.30.450.20">
    <property type="entry name" value="PAS domain"/>
    <property type="match status" value="3"/>
</dbReference>
<dbReference type="Proteomes" id="UP000661077">
    <property type="component" value="Unassembled WGS sequence"/>
</dbReference>
<feature type="domain" description="PAC" evidence="10">
    <location>
        <begin position="365"/>
        <end position="416"/>
    </location>
</feature>
<dbReference type="Gene3D" id="1.10.287.130">
    <property type="match status" value="1"/>
</dbReference>
<evidence type="ECO:0000256" key="4">
    <source>
        <dbReference type="ARBA" id="ARBA00022679"/>
    </source>
</evidence>
<dbReference type="PANTHER" id="PTHR43304:SF1">
    <property type="entry name" value="PAC DOMAIN-CONTAINING PROTEIN"/>
    <property type="match status" value="1"/>
</dbReference>
<feature type="domain" description="PAC" evidence="10">
    <location>
        <begin position="114"/>
        <end position="166"/>
    </location>
</feature>
<protein>
    <recommendedName>
        <fullName evidence="2">histidine kinase</fullName>
        <ecNumber evidence="2">2.7.13.3</ecNumber>
    </recommendedName>
</protein>
<dbReference type="SMART" id="SM00388">
    <property type="entry name" value="HisKA"/>
    <property type="match status" value="1"/>
</dbReference>
<dbReference type="Pfam" id="PF08447">
    <property type="entry name" value="PAS_3"/>
    <property type="match status" value="2"/>
</dbReference>
<sequence>MNPDDPIYEQLAQQEHRRRRPAALLLEIARSEGASTQLLNRVLVGLAASEAGVWSYDLHLKRVWFSRQKRGGLGFAELDVSRVLRLWRHLLHPDDSLRLKEHFESYLKDPVGIFETEFRARGADESWRWIRARGRVIRDEAGLASRLAGAYFDVTKYRAVREQLARDRDLSDQIVNSLPGVFYIFDEQGRYLRWNDNLERVSGYTSQEIAALNPLQFFSGADVERVQARIAQVFEAGPAEIQADLVTKDGAAQPYYFTGRLIDYDGKRCVIGMGIDISERKRAEAALQASQKRYRALVNEIEGVVWEADPSSFQLTFVSDFAERLLGYPVQQWYQPGFWSDHIHPEDREQTLSHTMECIARGEVHDIEYRMCARDGQIVWVRDLVSVEVIEGKPHRLRGVLVDITERKKAEAARIEIEAQLRQAQKMEALGTLAGGIAHDFNNLLTTILGNAHIARQDAIEGSTVHESVDEILKAGRRAKDLVQRILAFSQPQAQSSEAVDLEVVAHEVVRLLHAVLPAGAEIVFSSAAPLPSVRADASQVHQVILNLATNAWHALEGRNGRIDVRLERLVLETACATHTVELPAGEYVRLSVHDTGCGIDPATLPRIFEPFFTTKPSGTGTGLGLSIVHGIVHRHGGAIRVDSEPGVGTTFHVYFPAIHQAAGATEVLAPVDEARGQGERILYIDDEEQLVFLTQRLLERRGYRVIGHTSAEQALSAFRDDPTAFDLIITDSNMPGVSGVDLARQVLDIRPDADVVLTSGCLRPEEIACAREVGVRDVILKPNTIEELAPMVRRLIDDQRMRRADAHPPRESSI</sequence>
<evidence type="ECO:0000259" key="10">
    <source>
        <dbReference type="PROSITE" id="PS50113"/>
    </source>
</evidence>
<dbReference type="InterPro" id="IPR000700">
    <property type="entry name" value="PAS-assoc_C"/>
</dbReference>
<dbReference type="PROSITE" id="PS50112">
    <property type="entry name" value="PAS"/>
    <property type="match status" value="2"/>
</dbReference>
<dbReference type="NCBIfam" id="TIGR00229">
    <property type="entry name" value="sensory_box"/>
    <property type="match status" value="2"/>
</dbReference>
<evidence type="ECO:0000313" key="12">
    <source>
        <dbReference type="Proteomes" id="UP000661077"/>
    </source>
</evidence>
<dbReference type="Pfam" id="PF00072">
    <property type="entry name" value="Response_reg"/>
    <property type="match status" value="1"/>
</dbReference>
<feature type="domain" description="PAS" evidence="9">
    <location>
        <begin position="290"/>
        <end position="362"/>
    </location>
</feature>
<feature type="modified residue" description="4-aspartylphosphate" evidence="6">
    <location>
        <position position="732"/>
    </location>
</feature>
<feature type="domain" description="PAC" evidence="10">
    <location>
        <begin position="239"/>
        <end position="289"/>
    </location>
</feature>
<dbReference type="Pfam" id="PF00512">
    <property type="entry name" value="HisKA"/>
    <property type="match status" value="1"/>
</dbReference>
<evidence type="ECO:0000256" key="3">
    <source>
        <dbReference type="ARBA" id="ARBA00022553"/>
    </source>
</evidence>
<evidence type="ECO:0000256" key="1">
    <source>
        <dbReference type="ARBA" id="ARBA00000085"/>
    </source>
</evidence>
<evidence type="ECO:0000259" key="9">
    <source>
        <dbReference type="PROSITE" id="PS50112"/>
    </source>
</evidence>
<dbReference type="InterPro" id="IPR013656">
    <property type="entry name" value="PAS_4"/>
</dbReference>
<dbReference type="CDD" id="cd00130">
    <property type="entry name" value="PAS"/>
    <property type="match status" value="3"/>
</dbReference>
<dbReference type="InterPro" id="IPR036890">
    <property type="entry name" value="HATPase_C_sf"/>
</dbReference>
<keyword evidence="4" id="KW-0808">Transferase</keyword>
<reference evidence="11 12" key="1">
    <citation type="journal article" date="2021" name="Int. J. Syst. Evol. Microbiol.">
        <title>Steroidobacter gossypii sp. nov., isolated from soil of cotton cropping field.</title>
        <authorList>
            <person name="Huang R."/>
            <person name="Yang S."/>
            <person name="Zhen C."/>
            <person name="Liu W."/>
        </authorList>
    </citation>
    <scope>NUCLEOTIDE SEQUENCE [LARGE SCALE GENOMIC DNA]</scope>
    <source>
        <strain evidence="11 12">S1-65</strain>
    </source>
</reference>
<dbReference type="Pfam" id="PF02518">
    <property type="entry name" value="HATPase_c"/>
    <property type="match status" value="1"/>
</dbReference>
<evidence type="ECO:0000259" key="7">
    <source>
        <dbReference type="PROSITE" id="PS50109"/>
    </source>
</evidence>
<dbReference type="PANTHER" id="PTHR43304">
    <property type="entry name" value="PHYTOCHROME-LIKE PROTEIN CPH1"/>
    <property type="match status" value="1"/>
</dbReference>
<accession>A0ABS1WVE0</accession>
<dbReference type="PRINTS" id="PR00344">
    <property type="entry name" value="BCTRLSENSOR"/>
</dbReference>
<evidence type="ECO:0000256" key="6">
    <source>
        <dbReference type="PROSITE-ProRule" id="PRU00169"/>
    </source>
</evidence>
<dbReference type="SUPFAM" id="SSF55874">
    <property type="entry name" value="ATPase domain of HSP90 chaperone/DNA topoisomerase II/histidine kinase"/>
    <property type="match status" value="1"/>
</dbReference>
<dbReference type="SUPFAM" id="SSF55785">
    <property type="entry name" value="PYP-like sensor domain (PAS domain)"/>
    <property type="match status" value="3"/>
</dbReference>
<dbReference type="InterPro" id="IPR052162">
    <property type="entry name" value="Sensor_kinase/Photoreceptor"/>
</dbReference>
<dbReference type="InterPro" id="IPR001789">
    <property type="entry name" value="Sig_transdc_resp-reg_receiver"/>
</dbReference>
<dbReference type="SMART" id="SM00086">
    <property type="entry name" value="PAC"/>
    <property type="match status" value="3"/>
</dbReference>
<name>A0ABS1WVE0_9GAMM</name>
<comment type="caution">
    <text evidence="11">The sequence shown here is derived from an EMBL/GenBank/DDBJ whole genome shotgun (WGS) entry which is preliminary data.</text>
</comment>
<dbReference type="SUPFAM" id="SSF52172">
    <property type="entry name" value="CheY-like"/>
    <property type="match status" value="1"/>
</dbReference>
<dbReference type="InterPro" id="IPR011006">
    <property type="entry name" value="CheY-like_superfamily"/>
</dbReference>
<feature type="domain" description="PAS" evidence="9">
    <location>
        <begin position="167"/>
        <end position="237"/>
    </location>
</feature>
<evidence type="ECO:0000313" key="11">
    <source>
        <dbReference type="EMBL" id="MBM0104934.1"/>
    </source>
</evidence>
<dbReference type="InterPro" id="IPR036097">
    <property type="entry name" value="HisK_dim/P_sf"/>
</dbReference>
<dbReference type="SUPFAM" id="SSF47384">
    <property type="entry name" value="Homodimeric domain of signal transducing histidine kinase"/>
    <property type="match status" value="1"/>
</dbReference>
<evidence type="ECO:0000256" key="2">
    <source>
        <dbReference type="ARBA" id="ARBA00012438"/>
    </source>
</evidence>
<dbReference type="InterPro" id="IPR005467">
    <property type="entry name" value="His_kinase_dom"/>
</dbReference>
<dbReference type="InterPro" id="IPR001610">
    <property type="entry name" value="PAC"/>
</dbReference>
<keyword evidence="3 6" id="KW-0597">Phosphoprotein</keyword>
<dbReference type="Pfam" id="PF08448">
    <property type="entry name" value="PAS_4"/>
    <property type="match status" value="1"/>
</dbReference>
<dbReference type="PROSITE" id="PS50110">
    <property type="entry name" value="RESPONSE_REGULATORY"/>
    <property type="match status" value="1"/>
</dbReference>
<gene>
    <name evidence="11" type="ORF">JM946_09245</name>
</gene>
<dbReference type="SMART" id="SM00387">
    <property type="entry name" value="HATPase_c"/>
    <property type="match status" value="1"/>
</dbReference>
<feature type="domain" description="Histidine kinase" evidence="7">
    <location>
        <begin position="436"/>
        <end position="660"/>
    </location>
</feature>
<organism evidence="11 12">
    <name type="scientific">Steroidobacter gossypii</name>
    <dbReference type="NCBI Taxonomy" id="2805490"/>
    <lineage>
        <taxon>Bacteria</taxon>
        <taxon>Pseudomonadati</taxon>
        <taxon>Pseudomonadota</taxon>
        <taxon>Gammaproteobacteria</taxon>
        <taxon>Steroidobacterales</taxon>
        <taxon>Steroidobacteraceae</taxon>
        <taxon>Steroidobacter</taxon>
    </lineage>
</organism>
<dbReference type="InterPro" id="IPR035965">
    <property type="entry name" value="PAS-like_dom_sf"/>
</dbReference>
<evidence type="ECO:0000256" key="5">
    <source>
        <dbReference type="ARBA" id="ARBA00022777"/>
    </source>
</evidence>
<dbReference type="CDD" id="cd00156">
    <property type="entry name" value="REC"/>
    <property type="match status" value="1"/>
</dbReference>
<keyword evidence="5" id="KW-0418">Kinase</keyword>
<dbReference type="EMBL" id="JAEVLS010000002">
    <property type="protein sequence ID" value="MBM0104934.1"/>
    <property type="molecule type" value="Genomic_DNA"/>
</dbReference>
<dbReference type="InterPro" id="IPR000014">
    <property type="entry name" value="PAS"/>
</dbReference>
<dbReference type="SMART" id="SM00091">
    <property type="entry name" value="PAS"/>
    <property type="match status" value="3"/>
</dbReference>
<dbReference type="InterPro" id="IPR013655">
    <property type="entry name" value="PAS_fold_3"/>
</dbReference>
<dbReference type="PROSITE" id="PS50113">
    <property type="entry name" value="PAC"/>
    <property type="match status" value="3"/>
</dbReference>
<feature type="domain" description="Response regulatory" evidence="8">
    <location>
        <begin position="681"/>
        <end position="797"/>
    </location>
</feature>
<dbReference type="Gene3D" id="3.40.50.2300">
    <property type="match status" value="1"/>
</dbReference>
<comment type="catalytic activity">
    <reaction evidence="1">
        <text>ATP + protein L-histidine = ADP + protein N-phospho-L-histidine.</text>
        <dbReference type="EC" id="2.7.13.3"/>
    </reaction>
</comment>
<dbReference type="EC" id="2.7.13.3" evidence="2"/>
<evidence type="ECO:0000259" key="8">
    <source>
        <dbReference type="PROSITE" id="PS50110"/>
    </source>
</evidence>
<proteinExistence type="predicted"/>